<evidence type="ECO:0000256" key="2">
    <source>
        <dbReference type="ARBA" id="ARBA00023125"/>
    </source>
</evidence>
<dbReference type="Gene3D" id="1.10.10.10">
    <property type="entry name" value="Winged helix-like DNA-binding domain superfamily/Winged helix DNA-binding domain"/>
    <property type="match status" value="1"/>
</dbReference>
<dbReference type="InterPro" id="IPR036388">
    <property type="entry name" value="WH-like_DNA-bd_sf"/>
</dbReference>
<dbReference type="SUPFAM" id="SSF46785">
    <property type="entry name" value="Winged helix' DNA-binding domain"/>
    <property type="match status" value="1"/>
</dbReference>
<feature type="domain" description="HTH crp-type" evidence="6">
    <location>
        <begin position="158"/>
        <end position="225"/>
    </location>
</feature>
<dbReference type="Proteomes" id="UP000032336">
    <property type="component" value="Unassembled WGS sequence"/>
</dbReference>
<dbReference type="InterPro" id="IPR014710">
    <property type="entry name" value="RmlC-like_jellyroll"/>
</dbReference>
<dbReference type="SMART" id="SM00100">
    <property type="entry name" value="cNMP"/>
    <property type="match status" value="1"/>
</dbReference>
<reference evidence="7 8" key="1">
    <citation type="submission" date="2015-01" db="EMBL/GenBank/DDBJ databases">
        <title>Draft genome of the acidophilic iron oxidizer Ferrimicrobium acidiphilum strain T23.</title>
        <authorList>
            <person name="Poehlein A."/>
            <person name="Eisen S."/>
            <person name="Schloemann M."/>
            <person name="Johnson B.D."/>
            <person name="Daniel R."/>
            <person name="Muehling M."/>
        </authorList>
    </citation>
    <scope>NUCLEOTIDE SEQUENCE [LARGE SCALE GENOMIC DNA]</scope>
    <source>
        <strain evidence="7 8">T23</strain>
    </source>
</reference>
<protein>
    <submittedName>
        <fullName evidence="7">cAMP receptor protein</fullName>
    </submittedName>
</protein>
<dbReference type="GO" id="GO:0003700">
    <property type="term" value="F:DNA-binding transcription factor activity"/>
    <property type="evidence" value="ECO:0007669"/>
    <property type="project" value="TreeGrafter"/>
</dbReference>
<dbReference type="SUPFAM" id="SSF51206">
    <property type="entry name" value="cAMP-binding domain-like"/>
    <property type="match status" value="1"/>
</dbReference>
<evidence type="ECO:0000256" key="3">
    <source>
        <dbReference type="ARBA" id="ARBA00023163"/>
    </source>
</evidence>
<dbReference type="PROSITE" id="PS50042">
    <property type="entry name" value="CNMP_BINDING_3"/>
    <property type="match status" value="1"/>
</dbReference>
<dbReference type="GO" id="GO:0005829">
    <property type="term" value="C:cytosol"/>
    <property type="evidence" value="ECO:0007669"/>
    <property type="project" value="TreeGrafter"/>
</dbReference>
<feature type="region of interest" description="Disordered" evidence="4">
    <location>
        <begin position="240"/>
        <end position="259"/>
    </location>
</feature>
<evidence type="ECO:0000313" key="7">
    <source>
        <dbReference type="EMBL" id="KJE76991.1"/>
    </source>
</evidence>
<dbReference type="Pfam" id="PF13545">
    <property type="entry name" value="HTH_Crp_2"/>
    <property type="match status" value="1"/>
</dbReference>
<dbReference type="AlphaFoldDB" id="A0A0D8FV56"/>
<proteinExistence type="predicted"/>
<evidence type="ECO:0000256" key="4">
    <source>
        <dbReference type="SAM" id="MobiDB-lite"/>
    </source>
</evidence>
<dbReference type="InterPro" id="IPR050397">
    <property type="entry name" value="Env_Response_Regulators"/>
</dbReference>
<dbReference type="OrthoDB" id="892842at2"/>
<dbReference type="InterPro" id="IPR012318">
    <property type="entry name" value="HTH_CRP"/>
</dbReference>
<evidence type="ECO:0000259" key="5">
    <source>
        <dbReference type="PROSITE" id="PS50042"/>
    </source>
</evidence>
<evidence type="ECO:0000259" key="6">
    <source>
        <dbReference type="PROSITE" id="PS51063"/>
    </source>
</evidence>
<dbReference type="RefSeq" id="WP_035391007.1">
    <property type="nucleotide sequence ID" value="NZ_JQKF01000035.1"/>
</dbReference>
<dbReference type="InterPro" id="IPR018490">
    <property type="entry name" value="cNMP-bd_dom_sf"/>
</dbReference>
<keyword evidence="2" id="KW-0238">DNA-binding</keyword>
<dbReference type="PROSITE" id="PS51063">
    <property type="entry name" value="HTH_CRP_2"/>
    <property type="match status" value="1"/>
</dbReference>
<evidence type="ECO:0000313" key="8">
    <source>
        <dbReference type="Proteomes" id="UP000032336"/>
    </source>
</evidence>
<dbReference type="PANTHER" id="PTHR24567:SF74">
    <property type="entry name" value="HTH-TYPE TRANSCRIPTIONAL REGULATOR ARCR"/>
    <property type="match status" value="1"/>
</dbReference>
<organism evidence="7 8">
    <name type="scientific">Ferrimicrobium acidiphilum DSM 19497</name>
    <dbReference type="NCBI Taxonomy" id="1121877"/>
    <lineage>
        <taxon>Bacteria</taxon>
        <taxon>Bacillati</taxon>
        <taxon>Actinomycetota</taxon>
        <taxon>Acidimicrobiia</taxon>
        <taxon>Acidimicrobiales</taxon>
        <taxon>Acidimicrobiaceae</taxon>
        <taxon>Ferrimicrobium</taxon>
    </lineage>
</organism>
<keyword evidence="7" id="KW-0675">Receptor</keyword>
<comment type="caution">
    <text evidence="7">The sequence shown here is derived from an EMBL/GenBank/DDBJ whole genome shotgun (WGS) entry which is preliminary data.</text>
</comment>
<sequence length="259" mass="28860">MDVLVWAQAGDEENVLSLVRQHPVFSHFSEQFWTPHFIRHNLMLYRRGELLYEIDKVADACYLICSGRVGLLAGGTWGRPTMFAIKSRGNVVGDLSLFDNAPRTSTARALEPSLALTLPYDVVRANLTDNPAIACRILSAYATRIRASDQRLIEALNLDLINRLARLLLEIAQGLTEFELDVTQEEIASLVGASRERTNKALATLQRSGALTIHRHRVYRILDAEKLANLALQWSDDRAPTERLSDQSGPVGPDLVQSS</sequence>
<keyword evidence="8" id="KW-1185">Reference proteome</keyword>
<accession>A0A0D8FV56</accession>
<dbReference type="EMBL" id="JXUW01000009">
    <property type="protein sequence ID" value="KJE76991.1"/>
    <property type="molecule type" value="Genomic_DNA"/>
</dbReference>
<dbReference type="GO" id="GO:0003677">
    <property type="term" value="F:DNA binding"/>
    <property type="evidence" value="ECO:0007669"/>
    <property type="project" value="UniProtKB-KW"/>
</dbReference>
<dbReference type="SMART" id="SM00419">
    <property type="entry name" value="HTH_CRP"/>
    <property type="match status" value="1"/>
</dbReference>
<dbReference type="Pfam" id="PF00027">
    <property type="entry name" value="cNMP_binding"/>
    <property type="match status" value="1"/>
</dbReference>
<gene>
    <name evidence="7" type="primary">crp</name>
    <name evidence="7" type="ORF">FEAC_13170</name>
</gene>
<dbReference type="PANTHER" id="PTHR24567">
    <property type="entry name" value="CRP FAMILY TRANSCRIPTIONAL REGULATORY PROTEIN"/>
    <property type="match status" value="1"/>
</dbReference>
<keyword evidence="3" id="KW-0804">Transcription</keyword>
<dbReference type="CDD" id="cd00038">
    <property type="entry name" value="CAP_ED"/>
    <property type="match status" value="1"/>
</dbReference>
<dbReference type="InterPro" id="IPR000595">
    <property type="entry name" value="cNMP-bd_dom"/>
</dbReference>
<name>A0A0D8FV56_9ACTN</name>
<keyword evidence="1" id="KW-0805">Transcription regulation</keyword>
<evidence type="ECO:0000256" key="1">
    <source>
        <dbReference type="ARBA" id="ARBA00023015"/>
    </source>
</evidence>
<dbReference type="InterPro" id="IPR036390">
    <property type="entry name" value="WH_DNA-bd_sf"/>
</dbReference>
<dbReference type="STRING" id="1121877.FEAC_13170"/>
<dbReference type="GeneID" id="78372533"/>
<dbReference type="Gene3D" id="2.60.120.10">
    <property type="entry name" value="Jelly Rolls"/>
    <property type="match status" value="1"/>
</dbReference>
<feature type="domain" description="Cyclic nucleotide-binding" evidence="5">
    <location>
        <begin position="45"/>
        <end position="144"/>
    </location>
</feature>